<dbReference type="Pfam" id="PF04607">
    <property type="entry name" value="RelA_SpoT"/>
    <property type="match status" value="1"/>
</dbReference>
<dbReference type="AlphaFoldDB" id="A0A5N7C462"/>
<evidence type="ECO:0000259" key="2">
    <source>
        <dbReference type="SMART" id="SM00954"/>
    </source>
</evidence>
<name>A0A5N7C462_PETAA</name>
<feature type="domain" description="RelA/SpoT" evidence="2">
    <location>
        <begin position="49"/>
        <end position="177"/>
    </location>
</feature>
<dbReference type="InterPro" id="IPR011990">
    <property type="entry name" value="TPR-like_helical_dom_sf"/>
</dbReference>
<dbReference type="SUPFAM" id="SSF81301">
    <property type="entry name" value="Nucleotidyltransferase"/>
    <property type="match status" value="1"/>
</dbReference>
<organism evidence="3">
    <name type="scientific">Petromyces alliaceus</name>
    <name type="common">Aspergillus alliaceus</name>
    <dbReference type="NCBI Taxonomy" id="209559"/>
    <lineage>
        <taxon>Eukaryota</taxon>
        <taxon>Fungi</taxon>
        <taxon>Dikarya</taxon>
        <taxon>Ascomycota</taxon>
        <taxon>Pezizomycotina</taxon>
        <taxon>Eurotiomycetes</taxon>
        <taxon>Eurotiomycetidae</taxon>
        <taxon>Eurotiales</taxon>
        <taxon>Aspergillaceae</taxon>
        <taxon>Aspergillus</taxon>
        <taxon>Aspergillus subgen. Circumdati</taxon>
    </lineage>
</organism>
<proteinExistence type="predicted"/>
<dbReference type="EMBL" id="ML735272">
    <property type="protein sequence ID" value="KAE8388890.1"/>
    <property type="molecule type" value="Genomic_DNA"/>
</dbReference>
<dbReference type="SMART" id="SM00954">
    <property type="entry name" value="RelA_SpoT"/>
    <property type="match status" value="1"/>
</dbReference>
<dbReference type="InterPro" id="IPR019734">
    <property type="entry name" value="TPR_rpt"/>
</dbReference>
<dbReference type="OrthoDB" id="4719016at2759"/>
<dbReference type="GO" id="GO:0015969">
    <property type="term" value="P:guanosine tetraphosphate metabolic process"/>
    <property type="evidence" value="ECO:0007669"/>
    <property type="project" value="InterPro"/>
</dbReference>
<dbReference type="SMART" id="SM00028">
    <property type="entry name" value="TPR"/>
    <property type="match status" value="2"/>
</dbReference>
<dbReference type="Gene3D" id="1.25.40.10">
    <property type="entry name" value="Tetratricopeptide repeat domain"/>
    <property type="match status" value="1"/>
</dbReference>
<accession>A0A5N7C462</accession>
<gene>
    <name evidence="3" type="ORF">BDV23DRAFT_184889</name>
</gene>
<dbReference type="PANTHER" id="PTHR41773:SF1">
    <property type="entry name" value="RELA_SPOT DOMAIN-CONTAINING PROTEIN"/>
    <property type="match status" value="1"/>
</dbReference>
<keyword evidence="1" id="KW-0802">TPR repeat</keyword>
<protein>
    <recommendedName>
        <fullName evidence="2">RelA/SpoT domain-containing protein</fullName>
    </recommendedName>
</protein>
<dbReference type="InterPro" id="IPR007685">
    <property type="entry name" value="RelA_SpoT"/>
</dbReference>
<dbReference type="PANTHER" id="PTHR41773">
    <property type="entry name" value="GTP PYROPHOSPHATASE-RELATED"/>
    <property type="match status" value="1"/>
</dbReference>
<dbReference type="PROSITE" id="PS50005">
    <property type="entry name" value="TPR"/>
    <property type="match status" value="1"/>
</dbReference>
<dbReference type="Gene3D" id="1.10.287.860">
    <property type="entry name" value="Nucleotidyltransferase"/>
    <property type="match status" value="1"/>
</dbReference>
<dbReference type="Proteomes" id="UP000326877">
    <property type="component" value="Unassembled WGS sequence"/>
</dbReference>
<evidence type="ECO:0000256" key="1">
    <source>
        <dbReference type="PROSITE-ProRule" id="PRU00339"/>
    </source>
</evidence>
<reference evidence="3" key="1">
    <citation type="submission" date="2019-04" db="EMBL/GenBank/DDBJ databases">
        <title>Friends and foes A comparative genomics studyof 23 Aspergillus species from section Flavi.</title>
        <authorList>
            <consortium name="DOE Joint Genome Institute"/>
            <person name="Kjaerbolling I."/>
            <person name="Vesth T."/>
            <person name="Frisvad J.C."/>
            <person name="Nybo J.L."/>
            <person name="Theobald S."/>
            <person name="Kildgaard S."/>
            <person name="Isbrandt T."/>
            <person name="Kuo A."/>
            <person name="Sato A."/>
            <person name="Lyhne E.K."/>
            <person name="Kogle M.E."/>
            <person name="Wiebenga A."/>
            <person name="Kun R.S."/>
            <person name="Lubbers R.J."/>
            <person name="Makela M.R."/>
            <person name="Barry K."/>
            <person name="Chovatia M."/>
            <person name="Clum A."/>
            <person name="Daum C."/>
            <person name="Haridas S."/>
            <person name="He G."/>
            <person name="LaButti K."/>
            <person name="Lipzen A."/>
            <person name="Mondo S."/>
            <person name="Riley R."/>
            <person name="Salamov A."/>
            <person name="Simmons B.A."/>
            <person name="Magnuson J.K."/>
            <person name="Henrissat B."/>
            <person name="Mortensen U.H."/>
            <person name="Larsen T.O."/>
            <person name="Devries R.P."/>
            <person name="Grigoriev I.V."/>
            <person name="Machida M."/>
            <person name="Baker S.E."/>
            <person name="Andersen M.R."/>
        </authorList>
    </citation>
    <scope>NUCLEOTIDE SEQUENCE [LARGE SCALE GENOMIC DNA]</scope>
    <source>
        <strain evidence="3">IBT 14317</strain>
    </source>
</reference>
<feature type="repeat" description="TPR" evidence="1">
    <location>
        <begin position="320"/>
        <end position="353"/>
    </location>
</feature>
<dbReference type="CDD" id="cd05399">
    <property type="entry name" value="NT_Rel-Spo_like"/>
    <property type="match status" value="1"/>
</dbReference>
<sequence>MPKLDKTASTQITQYATDHYPKYVKLSEFLHGELQTLIIDVAPHAIVQTRAKSVPSFAEKIFRKPHENPCGEFTDLCGGRIITHTTDEAKAVSRLIEERYNTDAKNFADHTSRLKPGEFGYRSVHYIVRFAPEDLGSTCEDLCNMENLRAEIQIRTLLEHAWADVSYEYAYKPDFEMPVRYQRETFCVAALLEDADDMFSRIRNGLRQYSVSYGTYMSPSQIREKIELLRFVLDTAAVSDREKVELSFKIGSLALELDKKEDWATAIQLLDKQKASKNPAVLLRLGSLICLLRCDNPKGREFLEGQHYLQSAVETSASDVEPYTALAATYERQGRDSEARKCYSHAFSIEPSSPSVLRGFLSLEIDFHKNFSVVDYLRPIIHNAIQLSRQQIDVKINLPWAFYNAGFFHLLLGEQDLSLTAYCKAVELSYTTHAIDQAAESVRKLEHARGGPPHLEIPLTLLELSSTAKAGEMPTAPFGYKPITQPVVVISGSNCDPTADTDLENQYAKVITPFLSNFKGTIICDGIRQGISKTIADVIDNNDTLSRSITLIGYLPRNIPQGIHVDKEHYEIRTVNSMEFSALQPLQKWSDIFKSGIHPSEVKVLGIGGDNVSGFEYQMALALGVGVYLLSGSGGKADEVLDDEDWKSSDCLFALPQDPLTIFTFLIPRLPEELKDSNRQQADDISAKLRSIGCEIRKKSVGYSNVRVRPLTECEVEKLAEWEHARWNHERLGKGWTLGAKDVKNKKTPYLVN</sequence>
<dbReference type="InterPro" id="IPR043519">
    <property type="entry name" value="NT_sf"/>
</dbReference>
<dbReference type="Pfam" id="PF13181">
    <property type="entry name" value="TPR_8"/>
    <property type="match status" value="1"/>
</dbReference>
<dbReference type="SUPFAM" id="SSF48452">
    <property type="entry name" value="TPR-like"/>
    <property type="match status" value="1"/>
</dbReference>
<dbReference type="Gene3D" id="3.30.460.10">
    <property type="entry name" value="Beta Polymerase, domain 2"/>
    <property type="match status" value="1"/>
</dbReference>
<dbReference type="Gene3D" id="6.20.350.10">
    <property type="match status" value="1"/>
</dbReference>
<evidence type="ECO:0000313" key="3">
    <source>
        <dbReference type="EMBL" id="KAE8388890.1"/>
    </source>
</evidence>